<feature type="compositionally biased region" description="Low complexity" evidence="1">
    <location>
        <begin position="1"/>
        <end position="72"/>
    </location>
</feature>
<dbReference type="SMART" id="SM00717">
    <property type="entry name" value="SANT"/>
    <property type="match status" value="2"/>
</dbReference>
<dbReference type="SUPFAM" id="SSF46689">
    <property type="entry name" value="Homeodomain-like"/>
    <property type="match status" value="1"/>
</dbReference>
<comment type="caution">
    <text evidence="4">The sequence shown here is derived from an EMBL/GenBank/DDBJ whole genome shotgun (WGS) entry which is preliminary data.</text>
</comment>
<feature type="compositionally biased region" description="Low complexity" evidence="1">
    <location>
        <begin position="760"/>
        <end position="770"/>
    </location>
</feature>
<evidence type="ECO:0000259" key="3">
    <source>
        <dbReference type="PROSITE" id="PS51294"/>
    </source>
</evidence>
<dbReference type="PANTHER" id="PTHR14312:SF1">
    <property type="entry name" value="BASIC-LEUCINE ZIPPER TRANSCRIPTION FACTOR A"/>
    <property type="match status" value="1"/>
</dbReference>
<evidence type="ECO:0000313" key="4">
    <source>
        <dbReference type="EMBL" id="KAJ3170402.1"/>
    </source>
</evidence>
<dbReference type="CDD" id="cd00167">
    <property type="entry name" value="SANT"/>
    <property type="match status" value="1"/>
</dbReference>
<accession>A0AAD5THW7</accession>
<feature type="region of interest" description="Disordered" evidence="1">
    <location>
        <begin position="262"/>
        <end position="282"/>
    </location>
</feature>
<evidence type="ECO:0000256" key="1">
    <source>
        <dbReference type="SAM" id="MobiDB-lite"/>
    </source>
</evidence>
<keyword evidence="5" id="KW-1185">Reference proteome</keyword>
<dbReference type="Gene3D" id="1.10.10.60">
    <property type="entry name" value="Homeodomain-like"/>
    <property type="match status" value="1"/>
</dbReference>
<evidence type="ECO:0000259" key="2">
    <source>
        <dbReference type="PROSITE" id="PS50090"/>
    </source>
</evidence>
<dbReference type="PROSITE" id="PS51294">
    <property type="entry name" value="HTH_MYB"/>
    <property type="match status" value="1"/>
</dbReference>
<feature type="compositionally biased region" description="Low complexity" evidence="1">
    <location>
        <begin position="726"/>
        <end position="736"/>
    </location>
</feature>
<dbReference type="GO" id="GO:0043565">
    <property type="term" value="F:sequence-specific DNA binding"/>
    <property type="evidence" value="ECO:0007669"/>
    <property type="project" value="TreeGrafter"/>
</dbReference>
<dbReference type="AlphaFoldDB" id="A0AAD5THW7"/>
<feature type="compositionally biased region" description="Acidic residues" evidence="1">
    <location>
        <begin position="608"/>
        <end position="628"/>
    </location>
</feature>
<sequence length="839" mass="93031">MQDSEASAAAAGADSSSSPAQTATAAVAAAAAAAAAAVAAVSSGQTLSPPAAAGSPNATNAAAPGSPSAHPPATDEAGGGDPADTTILTSFPPPRDPSPPPYVPPTNHPRPLRAAKRGGTGLNVKQRNNRAYKPAQAPEMFIKPELDTRPPSQAFTHHANHLAHAAFLDTYTQGQFAVKEREAIDAAVKAYLEEAGIPFVDLPKLIRRKTTRETAHTTPEDNPYKHSRFNNWIKQVHHRSRVNRTLLQLHIYLKRAYASEIAEDPLPGDGPGPSGRRKRWKPDEDAKLRQLVAIHGPRWEEIDREMGRESRLRFRMLESLDKHGTAKSARWSAEEKATLVNTIEQVMRDEGYSSPLEVSVWHDIAAKLPGRVPHACSQFFMHNFLELWGAHRGDPAKERRKWNIDNEKWMLTRVVELFPNAERELDIDWSVVQGDEYAGVPPQFFGWRLNNAIRRIPAERRSQLSYIDRVREAAGILPERLAGAGASAPSIRPWTQGDERELLSLIENLHGSASDESEIPWSSFVTMKPEWSCYKPEFFQARVQEARARVPSVEDYGFMESINLAVGHIPSAIDVQWSEATHEHIPQQHVPLHQPASGAHRFYKSAETVEDDSDQDGEASDEEEEVNDQETGLLAQSLMAISQQQQQQQHPQQHETLPHEALPPTPPAAVVEQMVSKKKRKNKVHHPAPPAGMGAVPAASLAEGLAQLLVLQQQQQHVIQMQQQRLHQQQQQQQHSYFHHHHAQQHLQHQQHPHDSAPMLQQHLQHQQQQPTYHMPIAPAPMEIPVAPPAVSAVNDKPSKKLKRSAEDSVSPDGSVTAQDDSSDVKKKKNKKNRSPDNQ</sequence>
<feature type="region of interest" description="Disordered" evidence="1">
    <location>
        <begin position="641"/>
        <end position="666"/>
    </location>
</feature>
<organism evidence="4 5">
    <name type="scientific">Geranomyces variabilis</name>
    <dbReference type="NCBI Taxonomy" id="109894"/>
    <lineage>
        <taxon>Eukaryota</taxon>
        <taxon>Fungi</taxon>
        <taxon>Fungi incertae sedis</taxon>
        <taxon>Chytridiomycota</taxon>
        <taxon>Chytridiomycota incertae sedis</taxon>
        <taxon>Chytridiomycetes</taxon>
        <taxon>Spizellomycetales</taxon>
        <taxon>Powellomycetaceae</taxon>
        <taxon>Geranomyces</taxon>
    </lineage>
</organism>
<feature type="domain" description="Myb-like" evidence="2">
    <location>
        <begin position="272"/>
        <end position="311"/>
    </location>
</feature>
<feature type="compositionally biased region" description="Pro residues" evidence="1">
    <location>
        <begin position="91"/>
        <end position="108"/>
    </location>
</feature>
<evidence type="ECO:0008006" key="6">
    <source>
        <dbReference type="Google" id="ProtNLM"/>
    </source>
</evidence>
<feature type="domain" description="Myb-like" evidence="2">
    <location>
        <begin position="323"/>
        <end position="384"/>
    </location>
</feature>
<dbReference type="InterPro" id="IPR009057">
    <property type="entry name" value="Homeodomain-like_sf"/>
</dbReference>
<feature type="region of interest" description="Disordered" evidence="1">
    <location>
        <begin position="607"/>
        <end position="629"/>
    </location>
</feature>
<proteinExistence type="predicted"/>
<reference evidence="4" key="1">
    <citation type="submission" date="2020-05" db="EMBL/GenBank/DDBJ databases">
        <title>Phylogenomic resolution of chytrid fungi.</title>
        <authorList>
            <person name="Stajich J.E."/>
            <person name="Amses K."/>
            <person name="Simmons R."/>
            <person name="Seto K."/>
            <person name="Myers J."/>
            <person name="Bonds A."/>
            <person name="Quandt C.A."/>
            <person name="Barry K."/>
            <person name="Liu P."/>
            <person name="Grigoriev I."/>
            <person name="Longcore J.E."/>
            <person name="James T.Y."/>
        </authorList>
    </citation>
    <scope>NUCLEOTIDE SEQUENCE</scope>
    <source>
        <strain evidence="4">JEL0379</strain>
    </source>
</reference>
<name>A0AAD5THW7_9FUNG</name>
<gene>
    <name evidence="4" type="ORF">HDU87_008796</name>
</gene>
<feature type="region of interest" description="Disordered" evidence="1">
    <location>
        <begin position="790"/>
        <end position="839"/>
    </location>
</feature>
<dbReference type="Pfam" id="PF00249">
    <property type="entry name" value="Myb_DNA-binding"/>
    <property type="match status" value="1"/>
</dbReference>
<feature type="region of interest" description="Disordered" evidence="1">
    <location>
        <begin position="1"/>
        <end position="130"/>
    </location>
</feature>
<dbReference type="GO" id="GO:0005634">
    <property type="term" value="C:nucleus"/>
    <property type="evidence" value="ECO:0007669"/>
    <property type="project" value="TreeGrafter"/>
</dbReference>
<dbReference type="Proteomes" id="UP001212152">
    <property type="component" value="Unassembled WGS sequence"/>
</dbReference>
<feature type="domain" description="HTH myb-type" evidence="3">
    <location>
        <begin position="272"/>
        <end position="324"/>
    </location>
</feature>
<dbReference type="InterPro" id="IPR017930">
    <property type="entry name" value="Myb_dom"/>
</dbReference>
<evidence type="ECO:0000313" key="5">
    <source>
        <dbReference type="Proteomes" id="UP001212152"/>
    </source>
</evidence>
<dbReference type="InterPro" id="IPR001005">
    <property type="entry name" value="SANT/Myb"/>
</dbReference>
<feature type="region of interest" description="Disordered" evidence="1">
    <location>
        <begin position="726"/>
        <end position="771"/>
    </location>
</feature>
<dbReference type="EMBL" id="JADGJQ010000097">
    <property type="protein sequence ID" value="KAJ3170402.1"/>
    <property type="molecule type" value="Genomic_DNA"/>
</dbReference>
<dbReference type="PANTHER" id="PTHR14312">
    <property type="entry name" value="CREB/ATF BZIP TRANSCRIPTION FACTOR"/>
    <property type="match status" value="1"/>
</dbReference>
<protein>
    <recommendedName>
        <fullName evidence="6">Myb-like domain-containing protein</fullName>
    </recommendedName>
</protein>
<dbReference type="GO" id="GO:0010468">
    <property type="term" value="P:regulation of gene expression"/>
    <property type="evidence" value="ECO:0007669"/>
    <property type="project" value="TreeGrafter"/>
</dbReference>
<dbReference type="PROSITE" id="PS50090">
    <property type="entry name" value="MYB_LIKE"/>
    <property type="match status" value="2"/>
</dbReference>